<feature type="compositionally biased region" description="Pro residues" evidence="1">
    <location>
        <begin position="72"/>
        <end position="91"/>
    </location>
</feature>
<evidence type="ECO:0000256" key="1">
    <source>
        <dbReference type="SAM" id="MobiDB-lite"/>
    </source>
</evidence>
<evidence type="ECO:0000313" key="4">
    <source>
        <dbReference type="Proteomes" id="UP001500221"/>
    </source>
</evidence>
<sequence length="245" mass="24170">MPETFDLDRAFDDLARDVADTSCGRGADRAVASSRRRRAVGVGAGAVAALAAVAVCVPLLTGGGGTATDPAGPSPTTPPPTAPPPEAPAPAPLTAESLSAATAPWVDGWREGGSPVLTDGPCLSAGRAEPRAEGATELRAGQVGAGRVYSVWEDAAQARDVGDRIVTGFAACADGPMAATAVDVPGASVIAYDYPDGSGADGTLWLAVTGDRVGLLTIVGVDTPPADVLDAVGTALVADLASDEG</sequence>
<accession>A0ABP9PLN0</accession>
<protein>
    <submittedName>
        <fullName evidence="3">Uncharacterized protein</fullName>
    </submittedName>
</protein>
<dbReference type="RefSeq" id="WP_345457008.1">
    <property type="nucleotide sequence ID" value="NZ_BAABKG010000002.1"/>
</dbReference>
<gene>
    <name evidence="3" type="ORF">GCM10023340_17220</name>
</gene>
<name>A0ABP9PLN0_9ACTN</name>
<feature type="region of interest" description="Disordered" evidence="1">
    <location>
        <begin position="66"/>
        <end position="93"/>
    </location>
</feature>
<feature type="transmembrane region" description="Helical" evidence="2">
    <location>
        <begin position="39"/>
        <end position="60"/>
    </location>
</feature>
<keyword evidence="2" id="KW-0472">Membrane</keyword>
<dbReference type="EMBL" id="BAABKG010000002">
    <property type="protein sequence ID" value="GAA5146383.1"/>
    <property type="molecule type" value="Genomic_DNA"/>
</dbReference>
<evidence type="ECO:0000256" key="2">
    <source>
        <dbReference type="SAM" id="Phobius"/>
    </source>
</evidence>
<proteinExistence type="predicted"/>
<dbReference type="Proteomes" id="UP001500221">
    <property type="component" value="Unassembled WGS sequence"/>
</dbReference>
<evidence type="ECO:0000313" key="3">
    <source>
        <dbReference type="EMBL" id="GAA5146383.1"/>
    </source>
</evidence>
<comment type="caution">
    <text evidence="3">The sequence shown here is derived from an EMBL/GenBank/DDBJ whole genome shotgun (WGS) entry which is preliminary data.</text>
</comment>
<keyword evidence="4" id="KW-1185">Reference proteome</keyword>
<keyword evidence="2" id="KW-0812">Transmembrane</keyword>
<keyword evidence="2" id="KW-1133">Transmembrane helix</keyword>
<reference evidence="4" key="1">
    <citation type="journal article" date="2019" name="Int. J. Syst. Evol. Microbiol.">
        <title>The Global Catalogue of Microorganisms (GCM) 10K type strain sequencing project: providing services to taxonomists for standard genome sequencing and annotation.</title>
        <authorList>
            <consortium name="The Broad Institute Genomics Platform"/>
            <consortium name="The Broad Institute Genome Sequencing Center for Infectious Disease"/>
            <person name="Wu L."/>
            <person name="Ma J."/>
        </authorList>
    </citation>
    <scope>NUCLEOTIDE SEQUENCE [LARGE SCALE GENOMIC DNA]</scope>
    <source>
        <strain evidence="4">JCM 18459</strain>
    </source>
</reference>
<organism evidence="3 4">
    <name type="scientific">Nocardioides marinquilinus</name>
    <dbReference type="NCBI Taxonomy" id="1210400"/>
    <lineage>
        <taxon>Bacteria</taxon>
        <taxon>Bacillati</taxon>
        <taxon>Actinomycetota</taxon>
        <taxon>Actinomycetes</taxon>
        <taxon>Propionibacteriales</taxon>
        <taxon>Nocardioidaceae</taxon>
        <taxon>Nocardioides</taxon>
    </lineage>
</organism>